<accession>A0A9W6KQ51</accession>
<reference evidence="1" key="2">
    <citation type="submission" date="2023-01" db="EMBL/GenBank/DDBJ databases">
        <authorList>
            <person name="Sun Q."/>
            <person name="Evtushenko L."/>
        </authorList>
    </citation>
    <scope>NUCLEOTIDE SEQUENCE</scope>
    <source>
        <strain evidence="1">VKM Ac-1321</strain>
    </source>
</reference>
<evidence type="ECO:0000313" key="1">
    <source>
        <dbReference type="EMBL" id="GLL04639.1"/>
    </source>
</evidence>
<name>A0A9W6KQ51_9ACTN</name>
<evidence type="ECO:0000313" key="2">
    <source>
        <dbReference type="Proteomes" id="UP001143480"/>
    </source>
</evidence>
<gene>
    <name evidence="1" type="ORF">GCM10017581_063860</name>
</gene>
<comment type="caution">
    <text evidence="1">The sequence shown here is derived from an EMBL/GenBank/DDBJ whole genome shotgun (WGS) entry which is preliminary data.</text>
</comment>
<dbReference type="RefSeq" id="WP_271189725.1">
    <property type="nucleotide sequence ID" value="NZ_BSFP01000047.1"/>
</dbReference>
<dbReference type="Proteomes" id="UP001143480">
    <property type="component" value="Unassembled WGS sequence"/>
</dbReference>
<dbReference type="AlphaFoldDB" id="A0A9W6KQ51"/>
<sequence>MLTARVHNALVRRVRVWTRFAGRLDHRLSELLHADPAAVAVLAGVPGRALFEAPDRAVAADLLVLLDHLNLHAGTRLSVTPLGSLRFALRGRGTADDRAGAAAAQQFTADLRAGRPVGYRPWPGRIERIAVITCDRPASLRAALDAFDDNLRRFGREDTDITVYDDSDVTRRSQIRSLTAARAIRYVGPEDKHAIRTEIEAGLPGADPERTVVLDALLGRRADDGTWTGSAAAQRNWAILSAAGSRVLVCDDDVRPAVLDAPLVALREAARDAVAAGDGTTAGPQSTPGDLLERFLRTTEVEAWPTDLLGLLEDTDAHLASAAYTGHPDRRTALWLERFFEASEESVDVLGTGIPPQRVRRGTPAVTGRKFRGGAFASSGSLDGLEFAVRRGRNEDFSLALSALITSRGRQQPAEAGGAHILHLRGPRVTSTFTAHREEREGNVVNAVVRRIGDAHALAEPGAFDPAALRAFGCAQLDAELDREFSVADVGGELFDEGLAYRDRARDHLVQLQALAGSAAEPDVAEQWYADRATARAALLRDGVERLRDGTVPADPVLMECAQVLVPQGLLSTLHLPAMRHAWLRLSDAQRAEAGRCLADEARYLTSVQRPRTPAPPVPSQRISRKTELTRQLAAHIDDELGVSPAATTEHVARAREAFQADLRHRIRAEILLYLTTLPYVPLVRAELGRRLLPQTRPPVGATP</sequence>
<keyword evidence="2" id="KW-1185">Reference proteome</keyword>
<reference evidence="1" key="1">
    <citation type="journal article" date="2014" name="Int. J. Syst. Evol. Microbiol.">
        <title>Complete genome sequence of Corynebacterium casei LMG S-19264T (=DSM 44701T), isolated from a smear-ripened cheese.</title>
        <authorList>
            <consortium name="US DOE Joint Genome Institute (JGI-PGF)"/>
            <person name="Walter F."/>
            <person name="Albersmeier A."/>
            <person name="Kalinowski J."/>
            <person name="Ruckert C."/>
        </authorList>
    </citation>
    <scope>NUCLEOTIDE SEQUENCE</scope>
    <source>
        <strain evidence="1">VKM Ac-1321</strain>
    </source>
</reference>
<organism evidence="1 2">
    <name type="scientific">Dactylosporangium matsuzakiense</name>
    <dbReference type="NCBI Taxonomy" id="53360"/>
    <lineage>
        <taxon>Bacteria</taxon>
        <taxon>Bacillati</taxon>
        <taxon>Actinomycetota</taxon>
        <taxon>Actinomycetes</taxon>
        <taxon>Micromonosporales</taxon>
        <taxon>Micromonosporaceae</taxon>
        <taxon>Dactylosporangium</taxon>
    </lineage>
</organism>
<dbReference type="EMBL" id="BSFP01000047">
    <property type="protein sequence ID" value="GLL04639.1"/>
    <property type="molecule type" value="Genomic_DNA"/>
</dbReference>
<proteinExistence type="predicted"/>
<protein>
    <submittedName>
        <fullName evidence="1">Uncharacterized protein</fullName>
    </submittedName>
</protein>